<keyword evidence="2" id="KW-1003">Cell membrane</keyword>
<dbReference type="PANTHER" id="PTHR31044">
    <property type="entry name" value="BETA-1,3 GLUCANASE"/>
    <property type="match status" value="1"/>
</dbReference>
<accession>A0A9Q1KQK5</accession>
<protein>
    <recommendedName>
        <fullName evidence="10">X8 domain-containing protein</fullName>
    </recommendedName>
</protein>
<keyword evidence="4" id="KW-0732">Signal</keyword>
<evidence type="ECO:0000256" key="7">
    <source>
        <dbReference type="ARBA" id="ARBA00023180"/>
    </source>
</evidence>
<comment type="subcellular location">
    <subcellularLocation>
        <location evidence="1">Cell membrane</location>
        <topology evidence="1">Lipid-anchor</topology>
        <topology evidence="1">GPI-anchor</topology>
    </subcellularLocation>
</comment>
<dbReference type="AlphaFoldDB" id="A0A9Q1KQK5"/>
<name>A0A9Q1KQK5_9CARY</name>
<dbReference type="InterPro" id="IPR012946">
    <property type="entry name" value="X8"/>
</dbReference>
<keyword evidence="6" id="KW-1015">Disulfide bond</keyword>
<feature type="compositionally biased region" description="Low complexity" evidence="9">
    <location>
        <begin position="233"/>
        <end position="254"/>
    </location>
</feature>
<dbReference type="EMBL" id="JAKOGI010000041">
    <property type="protein sequence ID" value="KAJ8447129.1"/>
    <property type="molecule type" value="Genomic_DNA"/>
</dbReference>
<keyword evidence="7" id="KW-0325">Glycoprotein</keyword>
<evidence type="ECO:0000259" key="10">
    <source>
        <dbReference type="SMART" id="SM00768"/>
    </source>
</evidence>
<evidence type="ECO:0000256" key="9">
    <source>
        <dbReference type="SAM" id="MobiDB-lite"/>
    </source>
</evidence>
<evidence type="ECO:0000256" key="8">
    <source>
        <dbReference type="ARBA" id="ARBA00023288"/>
    </source>
</evidence>
<dbReference type="GO" id="GO:0009506">
    <property type="term" value="C:plasmodesma"/>
    <property type="evidence" value="ECO:0007669"/>
    <property type="project" value="UniProtKB-ARBA"/>
</dbReference>
<gene>
    <name evidence="11" type="ORF">Cgig2_022858</name>
</gene>
<dbReference type="PANTHER" id="PTHR31044:SF120">
    <property type="entry name" value="CARBOHYDRATE-BINDING X8 DOMAIN SUPERFAMILY PROTEIN"/>
    <property type="match status" value="1"/>
</dbReference>
<feature type="domain" description="X8" evidence="10">
    <location>
        <begin position="126"/>
        <end position="210"/>
    </location>
</feature>
<comment type="caution">
    <text evidence="11">The sequence shown here is derived from an EMBL/GenBank/DDBJ whole genome shotgun (WGS) entry which is preliminary data.</text>
</comment>
<keyword evidence="5" id="KW-0472">Membrane</keyword>
<dbReference type="OrthoDB" id="417697at2759"/>
<evidence type="ECO:0000256" key="6">
    <source>
        <dbReference type="ARBA" id="ARBA00023157"/>
    </source>
</evidence>
<dbReference type="GO" id="GO:0098552">
    <property type="term" value="C:side of membrane"/>
    <property type="evidence" value="ECO:0007669"/>
    <property type="project" value="UniProtKB-KW"/>
</dbReference>
<dbReference type="GO" id="GO:0005886">
    <property type="term" value="C:plasma membrane"/>
    <property type="evidence" value="ECO:0007669"/>
    <property type="project" value="UniProtKB-SubCell"/>
</dbReference>
<sequence>MSAMPGMKITAVQNPITVHIGGKRVNLGGKLEDSLIQPGTTLPSTTPITNPAIFPPYTPTPTIITVPASNPRSLTPTNLNPTPVTTIPTTPITNPAAPLTDPAATNPAAVAGTGGLANAPVIPGQTWCVARTGAPESSLQSALDYACGIGGADCSMIQQGASCYNPNTIENHASYAFNSYFQKNPVPSSCDFGGTAVLVNSNPSTGTCVYPSSAATTNVPALTIPPATPTGVPSSTIPPATTSSSGATGTPYGFPGSGGFGSPPSVLGANNPALGPPGIFGLGSPPTSSINSMPAGSVVAAASHTLADFMIMVAFFTTGKLILDA</sequence>
<reference evidence="11" key="1">
    <citation type="submission" date="2022-04" db="EMBL/GenBank/DDBJ databases">
        <title>Carnegiea gigantea Genome sequencing and assembly v2.</title>
        <authorList>
            <person name="Copetti D."/>
            <person name="Sanderson M.J."/>
            <person name="Burquez A."/>
            <person name="Wojciechowski M.F."/>
        </authorList>
    </citation>
    <scope>NUCLEOTIDE SEQUENCE</scope>
    <source>
        <strain evidence="11">SGP5-SGP5p</strain>
        <tissue evidence="11">Aerial part</tissue>
    </source>
</reference>
<evidence type="ECO:0000256" key="3">
    <source>
        <dbReference type="ARBA" id="ARBA00022622"/>
    </source>
</evidence>
<feature type="region of interest" description="Disordered" evidence="9">
    <location>
        <begin position="226"/>
        <end position="254"/>
    </location>
</feature>
<proteinExistence type="predicted"/>
<organism evidence="11 12">
    <name type="scientific">Carnegiea gigantea</name>
    <dbReference type="NCBI Taxonomy" id="171969"/>
    <lineage>
        <taxon>Eukaryota</taxon>
        <taxon>Viridiplantae</taxon>
        <taxon>Streptophyta</taxon>
        <taxon>Embryophyta</taxon>
        <taxon>Tracheophyta</taxon>
        <taxon>Spermatophyta</taxon>
        <taxon>Magnoliopsida</taxon>
        <taxon>eudicotyledons</taxon>
        <taxon>Gunneridae</taxon>
        <taxon>Pentapetalae</taxon>
        <taxon>Caryophyllales</taxon>
        <taxon>Cactineae</taxon>
        <taxon>Cactaceae</taxon>
        <taxon>Cactoideae</taxon>
        <taxon>Echinocereeae</taxon>
        <taxon>Carnegiea</taxon>
    </lineage>
</organism>
<dbReference type="FunFam" id="1.20.58.1040:FF:000001">
    <property type="entry name" value="Glucan endo-1,3-beta-glucosidase 4"/>
    <property type="match status" value="1"/>
</dbReference>
<evidence type="ECO:0000313" key="11">
    <source>
        <dbReference type="EMBL" id="KAJ8447129.1"/>
    </source>
</evidence>
<evidence type="ECO:0000256" key="5">
    <source>
        <dbReference type="ARBA" id="ARBA00023136"/>
    </source>
</evidence>
<dbReference type="Gene3D" id="1.20.58.1040">
    <property type="match status" value="1"/>
</dbReference>
<evidence type="ECO:0000256" key="1">
    <source>
        <dbReference type="ARBA" id="ARBA00004609"/>
    </source>
</evidence>
<evidence type="ECO:0000256" key="2">
    <source>
        <dbReference type="ARBA" id="ARBA00022475"/>
    </source>
</evidence>
<dbReference type="InterPro" id="IPR044788">
    <property type="entry name" value="X8_dom_prot"/>
</dbReference>
<dbReference type="Proteomes" id="UP001153076">
    <property type="component" value="Unassembled WGS sequence"/>
</dbReference>
<dbReference type="Pfam" id="PF07983">
    <property type="entry name" value="X8"/>
    <property type="match status" value="1"/>
</dbReference>
<keyword evidence="12" id="KW-1185">Reference proteome</keyword>
<evidence type="ECO:0000313" key="12">
    <source>
        <dbReference type="Proteomes" id="UP001153076"/>
    </source>
</evidence>
<keyword evidence="8" id="KW-0449">Lipoprotein</keyword>
<keyword evidence="3" id="KW-0336">GPI-anchor</keyword>
<dbReference type="SMART" id="SM00768">
    <property type="entry name" value="X8"/>
    <property type="match status" value="1"/>
</dbReference>
<evidence type="ECO:0000256" key="4">
    <source>
        <dbReference type="ARBA" id="ARBA00022729"/>
    </source>
</evidence>